<comment type="caution">
    <text evidence="1">The sequence shown here is derived from an EMBL/GenBank/DDBJ whole genome shotgun (WGS) entry which is preliminary data.</text>
</comment>
<accession>A0ACC0K4S3</accession>
<keyword evidence="2" id="KW-1185">Reference proteome</keyword>
<protein>
    <submittedName>
        <fullName evidence="1">Uncharacterized protein</fullName>
    </submittedName>
</protein>
<reference evidence="1 2" key="1">
    <citation type="journal article" date="2022" name="Genome Biol. Evol.">
        <title>The Spruce Budworm Genome: Reconstructing the Evolutionary History of Antifreeze Proteins.</title>
        <authorList>
            <person name="Beliveau C."/>
            <person name="Gagne P."/>
            <person name="Picq S."/>
            <person name="Vernygora O."/>
            <person name="Keeling C.I."/>
            <person name="Pinkney K."/>
            <person name="Doucet D."/>
            <person name="Wen F."/>
            <person name="Johnston J.S."/>
            <person name="Maaroufi H."/>
            <person name="Boyle B."/>
            <person name="Laroche J."/>
            <person name="Dewar K."/>
            <person name="Juretic N."/>
            <person name="Blackburn G."/>
            <person name="Nisole A."/>
            <person name="Brunet B."/>
            <person name="Brandao M."/>
            <person name="Lumley L."/>
            <person name="Duan J."/>
            <person name="Quan G."/>
            <person name="Lucarotti C.J."/>
            <person name="Roe A.D."/>
            <person name="Sperling F.A.H."/>
            <person name="Levesque R.C."/>
            <person name="Cusson M."/>
        </authorList>
    </citation>
    <scope>NUCLEOTIDE SEQUENCE [LARGE SCALE GENOMIC DNA]</scope>
    <source>
        <strain evidence="1">Glfc:IPQL:Cfum</strain>
    </source>
</reference>
<name>A0ACC0K4S3_CHOFU</name>
<organism evidence="1 2">
    <name type="scientific">Choristoneura fumiferana</name>
    <name type="common">Spruce budworm moth</name>
    <name type="synonym">Archips fumiferana</name>
    <dbReference type="NCBI Taxonomy" id="7141"/>
    <lineage>
        <taxon>Eukaryota</taxon>
        <taxon>Metazoa</taxon>
        <taxon>Ecdysozoa</taxon>
        <taxon>Arthropoda</taxon>
        <taxon>Hexapoda</taxon>
        <taxon>Insecta</taxon>
        <taxon>Pterygota</taxon>
        <taxon>Neoptera</taxon>
        <taxon>Endopterygota</taxon>
        <taxon>Lepidoptera</taxon>
        <taxon>Glossata</taxon>
        <taxon>Ditrysia</taxon>
        <taxon>Tortricoidea</taxon>
        <taxon>Tortricidae</taxon>
        <taxon>Tortricinae</taxon>
        <taxon>Choristoneura</taxon>
    </lineage>
</organism>
<dbReference type="Proteomes" id="UP001064048">
    <property type="component" value="Chromosome 30"/>
</dbReference>
<evidence type="ECO:0000313" key="1">
    <source>
        <dbReference type="EMBL" id="KAI8431349.1"/>
    </source>
</evidence>
<dbReference type="EMBL" id="CM046130">
    <property type="protein sequence ID" value="KAI8431349.1"/>
    <property type="molecule type" value="Genomic_DNA"/>
</dbReference>
<sequence length="539" mass="61660">MYDIKSESSTANTAICCGCLSTDRRLSPLVHYDLFYSLLGNKETLEDLKYFDVLLCWECTALLRRVAAFRTRLQNAQCVLKLAHDKQIQITSLSILESNHRQGYHYIIEETIEEKPDIELFIDNCTEAEIKQEIENDHFESVSGHDKLLEEKAPCVKNEKKHVKIEKDLLKIDNDIDFSKLELYFTKVHLSETEVQESLAKDRDDNDSVSRPLKCGACGFRFTYKSDLQSHKREYHNKRSLLIKCPVCGDKHGNKSDLMLHWRRSHPVNRCLKCARVVERDLDRRKHLHLHRFRYRCKQCDVDFPDRLLYAHHERRLHSRYVCDYCGRSTVGKKAMERHITQAFPHRPPVASDGSGLHERSKKVSLMSPGYNHLASTCSCGRVFGTRARLLRHAAVAHPPDPQSGDKGAGAYCVECDLSFPTRGKYRRHLVTAVRHRPRKKERKNYMKNHLKLFHTNDSKHYCMTCNKVRLSFIMIITSGTSSTLGGISTAPTTLGNFLEGTPIKSGALGGRPTAPYPNAATGPKHANNNVTQRTCNLN</sequence>
<gene>
    <name evidence="1" type="ORF">MSG28_015889</name>
</gene>
<proteinExistence type="predicted"/>
<evidence type="ECO:0000313" key="2">
    <source>
        <dbReference type="Proteomes" id="UP001064048"/>
    </source>
</evidence>